<dbReference type="PRINTS" id="PR00084">
    <property type="entry name" value="MTLDHDRGNASE"/>
</dbReference>
<comment type="caution">
    <text evidence="5">The sequence shown here is derived from an EMBL/GenBank/DDBJ whole genome shotgun (WGS) entry which is preliminary data.</text>
</comment>
<proteinExistence type="predicted"/>
<dbReference type="SUPFAM" id="SSF51735">
    <property type="entry name" value="NAD(P)-binding Rossmann-fold domains"/>
    <property type="match status" value="1"/>
</dbReference>
<dbReference type="PANTHER" id="PTHR43362">
    <property type="entry name" value="MANNITOL DEHYDROGENASE DSF1-RELATED"/>
    <property type="match status" value="1"/>
</dbReference>
<evidence type="ECO:0000256" key="2">
    <source>
        <dbReference type="ARBA" id="ARBA00048615"/>
    </source>
</evidence>
<evidence type="ECO:0000259" key="3">
    <source>
        <dbReference type="Pfam" id="PF01232"/>
    </source>
</evidence>
<sequence>MAHSPRRRAARAPVRIIHLGLGAFHRAHQAWYTSRVDAHREWGIAAFTGRSPTAATILERQDAVYTLLTRGPDGDRLDTVESIVAAHDGDDTDALCDYAIRPEVTVVTLTVTEKGYRRGRDGRLDTADPDIAADIRVLVDAVAGHPETPHTITPGALRTMPGRVLWALDARRRARPDSTITLIPCDNLDDNGGALRAVLGDLASLTSPALGAWIAAHVDILSTSVDRITPRTTAADVDMVAAHEGVRDETLVVTEPFHSWILSGRSRADRPRWEDAGAVFVSDIAPFEQRKLWMLNGAHSLLACAGIARGHATVAEAIADPTCAALTHDLWDLAEGRLEPAARQAGIDLDLPGYRAALLDRFANPAIVHRLSQIAADSSLKLRARIIDPVRRARSDGETGEAGIAAVAAWTRFVISEVQAGHPLDDAAAPELDARAVQPDPHRALLELLAPDLAADPSVRRMLARHAG</sequence>
<reference evidence="5 6" key="1">
    <citation type="submission" date="2021-06" db="EMBL/GenBank/DDBJ databases">
        <title>Genome-based taxonomic framework of Microbacterium strains isolated from marine environment, the description of four new species and reclassification of four preexisting species.</title>
        <authorList>
            <person name="Lee S.D."/>
            <person name="Kim S.-M."/>
            <person name="Byeon Y.-S."/>
            <person name="Yang H.L."/>
            <person name="Kim I.S."/>
        </authorList>
    </citation>
    <scope>NUCLEOTIDE SEQUENCE [LARGE SCALE GENOMIC DNA]</scope>
    <source>
        <strain evidence="5 6">SSW1-49</strain>
    </source>
</reference>
<dbReference type="InterPro" id="IPR000669">
    <property type="entry name" value="Mannitol_DH"/>
</dbReference>
<dbReference type="InterPro" id="IPR013328">
    <property type="entry name" value="6PGD_dom2"/>
</dbReference>
<evidence type="ECO:0000313" key="5">
    <source>
        <dbReference type="EMBL" id="MCK2035254.1"/>
    </source>
</evidence>
<dbReference type="SUPFAM" id="SSF48179">
    <property type="entry name" value="6-phosphogluconate dehydrogenase C-terminal domain-like"/>
    <property type="match status" value="1"/>
</dbReference>
<dbReference type="InterPro" id="IPR036291">
    <property type="entry name" value="NAD(P)-bd_dom_sf"/>
</dbReference>
<dbReference type="InterPro" id="IPR013131">
    <property type="entry name" value="Mannitol_DH_N"/>
</dbReference>
<dbReference type="Gene3D" id="3.40.50.720">
    <property type="entry name" value="NAD(P)-binding Rossmann-like Domain"/>
    <property type="match status" value="1"/>
</dbReference>
<feature type="domain" description="Mannitol dehydrogenase C-terminal" evidence="4">
    <location>
        <begin position="283"/>
        <end position="439"/>
    </location>
</feature>
<feature type="domain" description="Mannitol dehydrogenase N-terminal" evidence="3">
    <location>
        <begin position="15"/>
        <end position="274"/>
    </location>
</feature>
<dbReference type="Pfam" id="PF01232">
    <property type="entry name" value="Mannitol_dh"/>
    <property type="match status" value="1"/>
</dbReference>
<gene>
    <name evidence="5" type="ORF">KZC51_03815</name>
</gene>
<evidence type="ECO:0000313" key="6">
    <source>
        <dbReference type="Proteomes" id="UP001300096"/>
    </source>
</evidence>
<evidence type="ECO:0000259" key="4">
    <source>
        <dbReference type="Pfam" id="PF08125"/>
    </source>
</evidence>
<keyword evidence="6" id="KW-1185">Reference proteome</keyword>
<keyword evidence="1" id="KW-0560">Oxidoreductase</keyword>
<comment type="catalytic activity">
    <reaction evidence="2">
        <text>D-mannitol 1-phosphate + NAD(+) = beta-D-fructose 6-phosphate + NADH + H(+)</text>
        <dbReference type="Rhea" id="RHEA:19661"/>
        <dbReference type="ChEBI" id="CHEBI:15378"/>
        <dbReference type="ChEBI" id="CHEBI:57540"/>
        <dbReference type="ChEBI" id="CHEBI:57634"/>
        <dbReference type="ChEBI" id="CHEBI:57945"/>
        <dbReference type="ChEBI" id="CHEBI:61381"/>
        <dbReference type="EC" id="1.1.1.17"/>
    </reaction>
</comment>
<accession>A0ABT0FBE6</accession>
<dbReference type="InterPro" id="IPR008927">
    <property type="entry name" value="6-PGluconate_DH-like_C_sf"/>
</dbReference>
<dbReference type="Gene3D" id="1.10.1040.10">
    <property type="entry name" value="N-(1-d-carboxylethyl)-l-norvaline Dehydrogenase, domain 2"/>
    <property type="match status" value="1"/>
</dbReference>
<dbReference type="Proteomes" id="UP001300096">
    <property type="component" value="Unassembled WGS sequence"/>
</dbReference>
<dbReference type="RefSeq" id="WP_247628685.1">
    <property type="nucleotide sequence ID" value="NZ_JAHWXN010000001.1"/>
</dbReference>
<protein>
    <submittedName>
        <fullName evidence="5">Mannitol dehydrogenase family protein</fullName>
    </submittedName>
</protein>
<dbReference type="PANTHER" id="PTHR43362:SF1">
    <property type="entry name" value="MANNITOL DEHYDROGENASE 2-RELATED"/>
    <property type="match status" value="1"/>
</dbReference>
<organism evidence="5 6">
    <name type="scientific">Microbacterium croceum</name>
    <dbReference type="NCBI Taxonomy" id="2851645"/>
    <lineage>
        <taxon>Bacteria</taxon>
        <taxon>Bacillati</taxon>
        <taxon>Actinomycetota</taxon>
        <taxon>Actinomycetes</taxon>
        <taxon>Micrococcales</taxon>
        <taxon>Microbacteriaceae</taxon>
        <taxon>Microbacterium</taxon>
    </lineage>
</organism>
<dbReference type="Pfam" id="PF08125">
    <property type="entry name" value="Mannitol_dh_C"/>
    <property type="match status" value="1"/>
</dbReference>
<dbReference type="EMBL" id="JAHWXN010000001">
    <property type="protein sequence ID" value="MCK2035254.1"/>
    <property type="molecule type" value="Genomic_DNA"/>
</dbReference>
<name>A0ABT0FBE6_9MICO</name>
<dbReference type="InterPro" id="IPR050988">
    <property type="entry name" value="Mannitol_DH/Oxidoreductase"/>
</dbReference>
<evidence type="ECO:0000256" key="1">
    <source>
        <dbReference type="ARBA" id="ARBA00023002"/>
    </source>
</evidence>
<dbReference type="InterPro" id="IPR013118">
    <property type="entry name" value="Mannitol_DH_C"/>
</dbReference>